<gene>
    <name evidence="2" type="ORF">C8P66_101288</name>
</gene>
<organism evidence="2 3">
    <name type="scientific">Humitalea rosea</name>
    <dbReference type="NCBI Taxonomy" id="990373"/>
    <lineage>
        <taxon>Bacteria</taxon>
        <taxon>Pseudomonadati</taxon>
        <taxon>Pseudomonadota</taxon>
        <taxon>Alphaproteobacteria</taxon>
        <taxon>Acetobacterales</taxon>
        <taxon>Roseomonadaceae</taxon>
        <taxon>Humitalea</taxon>
    </lineage>
</organism>
<dbReference type="EMBL" id="QKYU01000001">
    <property type="protein sequence ID" value="PZW51071.1"/>
    <property type="molecule type" value="Genomic_DNA"/>
</dbReference>
<dbReference type="Pfam" id="PF12706">
    <property type="entry name" value="Lactamase_B_2"/>
    <property type="match status" value="1"/>
</dbReference>
<evidence type="ECO:0000259" key="1">
    <source>
        <dbReference type="SMART" id="SM00849"/>
    </source>
</evidence>
<proteinExistence type="predicted"/>
<evidence type="ECO:0000313" key="3">
    <source>
        <dbReference type="Proteomes" id="UP000249688"/>
    </source>
</evidence>
<dbReference type="RefSeq" id="WP_111396344.1">
    <property type="nucleotide sequence ID" value="NZ_QKYU01000001.1"/>
</dbReference>
<dbReference type="PANTHER" id="PTHR42663:SF6">
    <property type="entry name" value="HYDROLASE C777.06C-RELATED"/>
    <property type="match status" value="1"/>
</dbReference>
<comment type="caution">
    <text evidence="2">The sequence shown here is derived from an EMBL/GenBank/DDBJ whole genome shotgun (WGS) entry which is preliminary data.</text>
</comment>
<keyword evidence="3" id="KW-1185">Reference proteome</keyword>
<protein>
    <submittedName>
        <fullName evidence="2">Phosphoribosyl 1,2-cyclic phosphate phosphodiesterase</fullName>
    </submittedName>
</protein>
<dbReference type="Proteomes" id="UP000249688">
    <property type="component" value="Unassembled WGS sequence"/>
</dbReference>
<dbReference type="AlphaFoldDB" id="A0A2W7ITE7"/>
<dbReference type="InterPro" id="IPR036866">
    <property type="entry name" value="RibonucZ/Hydroxyglut_hydro"/>
</dbReference>
<dbReference type="InterPro" id="IPR001279">
    <property type="entry name" value="Metallo-B-lactamas"/>
</dbReference>
<dbReference type="PANTHER" id="PTHR42663">
    <property type="entry name" value="HYDROLASE C777.06C-RELATED-RELATED"/>
    <property type="match status" value="1"/>
</dbReference>
<dbReference type="CDD" id="cd16279">
    <property type="entry name" value="metallo-hydrolase-like_MBL-fold"/>
    <property type="match status" value="1"/>
</dbReference>
<evidence type="ECO:0000313" key="2">
    <source>
        <dbReference type="EMBL" id="PZW51071.1"/>
    </source>
</evidence>
<reference evidence="2 3" key="1">
    <citation type="submission" date="2018-06" db="EMBL/GenBank/DDBJ databases">
        <title>Genomic Encyclopedia of Archaeal and Bacterial Type Strains, Phase II (KMG-II): from individual species to whole genera.</title>
        <authorList>
            <person name="Goeker M."/>
        </authorList>
    </citation>
    <scope>NUCLEOTIDE SEQUENCE [LARGE SCALE GENOMIC DNA]</scope>
    <source>
        <strain evidence="2 3">DSM 24525</strain>
    </source>
</reference>
<name>A0A2W7ITE7_9PROT</name>
<sequence length="248" mass="27268">MPLVGGTDGFGAWGACDPAEPRNRRSRSSIIIEGPSGKRLLVDAGPDLRAQFLTHGVGRIDELLFTHAHADHVMGVDELRSVNRVLGTAIPAYGTAATLQDVARRFDYAFRPAAPPGFFRPALEAREVAPETVVTLAGLPVRLFRQDHQVMETLGLRIGGFAYSTDVIRLPEASMAQLEGLECWVVGCFQRGPHWVHADIATVTAWVERLRPRRTILTHMGPDMDWAWLRDNLPPGIEAGHDGLRITL</sequence>
<dbReference type="OrthoDB" id="9781189at2"/>
<dbReference type="SUPFAM" id="SSF56281">
    <property type="entry name" value="Metallo-hydrolase/oxidoreductase"/>
    <property type="match status" value="1"/>
</dbReference>
<dbReference type="SMART" id="SM00849">
    <property type="entry name" value="Lactamase_B"/>
    <property type="match status" value="1"/>
</dbReference>
<dbReference type="Gene3D" id="3.60.15.10">
    <property type="entry name" value="Ribonuclease Z/Hydroxyacylglutathione hydrolase-like"/>
    <property type="match status" value="1"/>
</dbReference>
<feature type="domain" description="Metallo-beta-lactamase" evidence="1">
    <location>
        <begin position="26"/>
        <end position="219"/>
    </location>
</feature>
<accession>A0A2W7ITE7</accession>